<protein>
    <submittedName>
        <fullName evidence="1">Uncharacterized protein</fullName>
    </submittedName>
</protein>
<dbReference type="Proteomes" id="UP000235145">
    <property type="component" value="Unassembled WGS sequence"/>
</dbReference>
<sequence>MIKVRSLGYEQYTIHSNGTPTNKCIKNNILLTFIHINFVQDESVSIDGDNIHVVDLDAVTSTTISIKHLIEIVTTTESFECSSSNDGVVAHTLKIPKIEKL</sequence>
<keyword evidence="2" id="KW-1185">Reference proteome</keyword>
<reference evidence="1 2" key="1">
    <citation type="journal article" date="2017" name="Nat. Commun.">
        <title>Genome assembly with in vitro proximity ligation data and whole-genome triplication in lettuce.</title>
        <authorList>
            <person name="Reyes-Chin-Wo S."/>
            <person name="Wang Z."/>
            <person name="Yang X."/>
            <person name="Kozik A."/>
            <person name="Arikit S."/>
            <person name="Song C."/>
            <person name="Xia L."/>
            <person name="Froenicke L."/>
            <person name="Lavelle D.O."/>
            <person name="Truco M.J."/>
            <person name="Xia R."/>
            <person name="Zhu S."/>
            <person name="Xu C."/>
            <person name="Xu H."/>
            <person name="Xu X."/>
            <person name="Cox K."/>
            <person name="Korf I."/>
            <person name="Meyers B.C."/>
            <person name="Michelmore R.W."/>
        </authorList>
    </citation>
    <scope>NUCLEOTIDE SEQUENCE [LARGE SCALE GENOMIC DNA]</scope>
    <source>
        <strain evidence="2">cv. Salinas</strain>
        <tissue evidence="1">Seedlings</tissue>
    </source>
</reference>
<name>A0A9R1USV6_LACSA</name>
<accession>A0A9R1USV6</accession>
<evidence type="ECO:0000313" key="1">
    <source>
        <dbReference type="EMBL" id="KAJ0193021.1"/>
    </source>
</evidence>
<dbReference type="AlphaFoldDB" id="A0A9R1USV6"/>
<gene>
    <name evidence="1" type="ORF">LSAT_V11C800443890</name>
</gene>
<dbReference type="EMBL" id="NBSK02000008">
    <property type="protein sequence ID" value="KAJ0193021.1"/>
    <property type="molecule type" value="Genomic_DNA"/>
</dbReference>
<proteinExistence type="predicted"/>
<evidence type="ECO:0000313" key="2">
    <source>
        <dbReference type="Proteomes" id="UP000235145"/>
    </source>
</evidence>
<organism evidence="1 2">
    <name type="scientific">Lactuca sativa</name>
    <name type="common">Garden lettuce</name>
    <dbReference type="NCBI Taxonomy" id="4236"/>
    <lineage>
        <taxon>Eukaryota</taxon>
        <taxon>Viridiplantae</taxon>
        <taxon>Streptophyta</taxon>
        <taxon>Embryophyta</taxon>
        <taxon>Tracheophyta</taxon>
        <taxon>Spermatophyta</taxon>
        <taxon>Magnoliopsida</taxon>
        <taxon>eudicotyledons</taxon>
        <taxon>Gunneridae</taxon>
        <taxon>Pentapetalae</taxon>
        <taxon>asterids</taxon>
        <taxon>campanulids</taxon>
        <taxon>Asterales</taxon>
        <taxon>Asteraceae</taxon>
        <taxon>Cichorioideae</taxon>
        <taxon>Cichorieae</taxon>
        <taxon>Lactucinae</taxon>
        <taxon>Lactuca</taxon>
    </lineage>
</organism>
<comment type="caution">
    <text evidence="1">The sequence shown here is derived from an EMBL/GenBank/DDBJ whole genome shotgun (WGS) entry which is preliminary data.</text>
</comment>